<comment type="catalytic activity">
    <reaction evidence="9 10">
        <text>D-gluconate + ATP = 6-phospho-D-gluconate + ADP + H(+)</text>
        <dbReference type="Rhea" id="RHEA:19433"/>
        <dbReference type="ChEBI" id="CHEBI:15378"/>
        <dbReference type="ChEBI" id="CHEBI:18391"/>
        <dbReference type="ChEBI" id="CHEBI:30616"/>
        <dbReference type="ChEBI" id="CHEBI:58759"/>
        <dbReference type="ChEBI" id="CHEBI:456216"/>
        <dbReference type="EC" id="2.7.1.12"/>
    </reaction>
</comment>
<comment type="pathway">
    <text evidence="1">Carbohydrate acid metabolism.</text>
</comment>
<dbReference type="Gene3D" id="3.40.50.300">
    <property type="entry name" value="P-loop containing nucleotide triphosphate hydrolases"/>
    <property type="match status" value="1"/>
</dbReference>
<keyword evidence="4 10" id="KW-0808">Transferase</keyword>
<dbReference type="GO" id="GO:0005524">
    <property type="term" value="F:ATP binding"/>
    <property type="evidence" value="ECO:0007669"/>
    <property type="project" value="UniProtKB-KW"/>
</dbReference>
<dbReference type="RefSeq" id="WP_083517399.1">
    <property type="nucleotide sequence ID" value="NZ_CP014226.1"/>
</dbReference>
<protein>
    <recommendedName>
        <fullName evidence="3 10">Gluconokinase</fullName>
        <ecNumber evidence="3 10">2.7.1.12</ecNumber>
    </recommendedName>
</protein>
<dbReference type="PANTHER" id="PTHR43442">
    <property type="entry name" value="GLUCONOKINASE-RELATED"/>
    <property type="match status" value="1"/>
</dbReference>
<proteinExistence type="inferred from homology"/>
<keyword evidence="5 10" id="KW-0547">Nucleotide-binding</keyword>
<evidence type="ECO:0000256" key="3">
    <source>
        <dbReference type="ARBA" id="ARBA00012054"/>
    </source>
</evidence>
<reference evidence="11 12" key="2">
    <citation type="submission" date="2016-02" db="EMBL/GenBank/DDBJ databases">
        <authorList>
            <person name="Wen L."/>
            <person name="He K."/>
            <person name="Yang H."/>
        </authorList>
    </citation>
    <scope>NUCLEOTIDE SEQUENCE [LARGE SCALE GENOMIC DNA]</scope>
    <source>
        <strain evidence="11 12">AGD 8-3</strain>
    </source>
</reference>
<dbReference type="InterPro" id="IPR006001">
    <property type="entry name" value="Therm_gnt_kin"/>
</dbReference>
<dbReference type="Proteomes" id="UP000063387">
    <property type="component" value="Chromosome"/>
</dbReference>
<dbReference type="AlphaFoldDB" id="A0A0X8HBN8"/>
<comment type="similarity">
    <text evidence="2 10">Belongs to the gluconokinase GntK/GntV family.</text>
</comment>
<dbReference type="NCBIfam" id="TIGR01313">
    <property type="entry name" value="therm_gnt_kin"/>
    <property type="match status" value="1"/>
</dbReference>
<evidence type="ECO:0000256" key="6">
    <source>
        <dbReference type="ARBA" id="ARBA00022777"/>
    </source>
</evidence>
<keyword evidence="7 10" id="KW-0067">ATP-binding</keyword>
<evidence type="ECO:0000313" key="11">
    <source>
        <dbReference type="EMBL" id="AMC99680.1"/>
    </source>
</evidence>
<organism evidence="11 12">
    <name type="scientific">Halomonas chromatireducens</name>
    <dbReference type="NCBI Taxonomy" id="507626"/>
    <lineage>
        <taxon>Bacteria</taxon>
        <taxon>Pseudomonadati</taxon>
        <taxon>Pseudomonadota</taxon>
        <taxon>Gammaproteobacteria</taxon>
        <taxon>Oceanospirillales</taxon>
        <taxon>Halomonadaceae</taxon>
        <taxon>Halomonas</taxon>
    </lineage>
</organism>
<dbReference type="EC" id="2.7.1.12" evidence="3 10"/>
<evidence type="ECO:0000256" key="1">
    <source>
        <dbReference type="ARBA" id="ARBA00004761"/>
    </source>
</evidence>
<keyword evidence="8" id="KW-0311">Gluconate utilization</keyword>
<gene>
    <name evidence="11" type="primary">gntK</name>
    <name evidence="11" type="ORF">LOKO_00592</name>
</gene>
<dbReference type="GO" id="GO:0046316">
    <property type="term" value="F:gluconokinase activity"/>
    <property type="evidence" value="ECO:0007669"/>
    <property type="project" value="UniProtKB-EC"/>
</dbReference>
<evidence type="ECO:0000256" key="10">
    <source>
        <dbReference type="RuleBase" id="RU363066"/>
    </source>
</evidence>
<evidence type="ECO:0000256" key="7">
    <source>
        <dbReference type="ARBA" id="ARBA00022840"/>
    </source>
</evidence>
<evidence type="ECO:0000256" key="2">
    <source>
        <dbReference type="ARBA" id="ARBA00008420"/>
    </source>
</evidence>
<evidence type="ECO:0000256" key="9">
    <source>
        <dbReference type="ARBA" id="ARBA00048090"/>
    </source>
</evidence>
<evidence type="ECO:0000313" key="12">
    <source>
        <dbReference type="Proteomes" id="UP000063387"/>
    </source>
</evidence>
<keyword evidence="12" id="KW-1185">Reference proteome</keyword>
<dbReference type="EMBL" id="CP014226">
    <property type="protein sequence ID" value="AMC99680.1"/>
    <property type="molecule type" value="Genomic_DNA"/>
</dbReference>
<dbReference type="OrthoDB" id="9795716at2"/>
<dbReference type="CDD" id="cd02021">
    <property type="entry name" value="GntK"/>
    <property type="match status" value="1"/>
</dbReference>
<dbReference type="GO" id="GO:0019521">
    <property type="term" value="P:D-gluconate metabolic process"/>
    <property type="evidence" value="ECO:0007669"/>
    <property type="project" value="UniProtKB-KW"/>
</dbReference>
<name>A0A0X8HBN8_9GAMM</name>
<dbReference type="KEGG" id="hco:LOKO_00592"/>
<dbReference type="SUPFAM" id="SSF52540">
    <property type="entry name" value="P-loop containing nucleoside triphosphate hydrolases"/>
    <property type="match status" value="1"/>
</dbReference>
<reference evidence="11 12" key="1">
    <citation type="journal article" date="2016" name="Genome Announc.">
        <title>Draft Genome Sequence of 'Halomonas chromatireducens' Strain AGD 8-3, a Haloalkaliphilic Chromate- and Selenite-Reducing Gammaproteobacterium.</title>
        <authorList>
            <person name="Sharko F.S."/>
            <person name="Shapovalova A.A."/>
            <person name="Tsygankova S.V."/>
            <person name="Komova A.V."/>
            <person name="Boulygina E.S."/>
            <person name="Teslyuk A.B."/>
            <person name="Gotovtsev P.M."/>
            <person name="Namsaraev Z.B."/>
            <person name="Khijniak T.V."/>
            <person name="Nedoluzhko A.V."/>
            <person name="Vasilov R.G."/>
        </authorList>
    </citation>
    <scope>NUCLEOTIDE SEQUENCE [LARGE SCALE GENOMIC DNA]</scope>
    <source>
        <strain evidence="11 12">AGD 8-3</strain>
    </source>
</reference>
<dbReference type="Pfam" id="PF01202">
    <property type="entry name" value="SKI"/>
    <property type="match status" value="1"/>
</dbReference>
<dbReference type="InterPro" id="IPR031322">
    <property type="entry name" value="Shikimate/glucono_kinase"/>
</dbReference>
<dbReference type="InterPro" id="IPR027417">
    <property type="entry name" value="P-loop_NTPase"/>
</dbReference>
<keyword evidence="6 10" id="KW-0418">Kinase</keyword>
<dbReference type="PATRIC" id="fig|507626.3.peg.585"/>
<sequence length="173" mass="19319">MKATSYRILVMGVSGSGKSHIGRLLAENLGVNFIDGDGYHSPGNIEKMGRGVPLTDADRQEWLDTLAGLFDEHRRRNESVVIACSALKARYRDILRQGDPVLAILYLRGDRDLLLERLSTRQGHFFKGDSMLDSQLADLEPPDDDEALGLDISLPPETIAGEFARWLRQHEMS</sequence>
<dbReference type="GO" id="GO:0005737">
    <property type="term" value="C:cytoplasm"/>
    <property type="evidence" value="ECO:0007669"/>
    <property type="project" value="TreeGrafter"/>
</dbReference>
<dbReference type="STRING" id="507626.LOKO_00592"/>
<accession>A0A0X8HBN8</accession>
<evidence type="ECO:0000256" key="4">
    <source>
        <dbReference type="ARBA" id="ARBA00022679"/>
    </source>
</evidence>
<evidence type="ECO:0000256" key="5">
    <source>
        <dbReference type="ARBA" id="ARBA00022741"/>
    </source>
</evidence>
<evidence type="ECO:0000256" key="8">
    <source>
        <dbReference type="ARBA" id="ARBA00023064"/>
    </source>
</evidence>
<dbReference type="PANTHER" id="PTHR43442:SF3">
    <property type="entry name" value="GLUCONOKINASE-RELATED"/>
    <property type="match status" value="1"/>
</dbReference>
<dbReference type="FunFam" id="3.40.50.300:FF:000522">
    <property type="entry name" value="Gluconokinase"/>
    <property type="match status" value="1"/>
</dbReference>